<dbReference type="InterPro" id="IPR015421">
    <property type="entry name" value="PyrdxlP-dep_Trfase_major"/>
</dbReference>
<dbReference type="GO" id="GO:0016829">
    <property type="term" value="F:lyase activity"/>
    <property type="evidence" value="ECO:0007669"/>
    <property type="project" value="UniProtKB-KW"/>
</dbReference>
<evidence type="ECO:0000256" key="1">
    <source>
        <dbReference type="ARBA" id="ARBA00022642"/>
    </source>
</evidence>
<dbReference type="Gene3D" id="3.40.640.10">
    <property type="entry name" value="Type I PLP-dependent aspartate aminotransferase-like (Major domain)"/>
    <property type="match status" value="1"/>
</dbReference>
<dbReference type="GO" id="GO:0019441">
    <property type="term" value="P:L-tryptophan catabolic process to kynurenine"/>
    <property type="evidence" value="ECO:0007669"/>
    <property type="project" value="TreeGrafter"/>
</dbReference>
<keyword evidence="6" id="KW-0456">Lyase</keyword>
<dbReference type="EMBL" id="CP015005">
    <property type="protein sequence ID" value="AMS39802.1"/>
    <property type="molecule type" value="Genomic_DNA"/>
</dbReference>
<evidence type="ECO:0000256" key="3">
    <source>
        <dbReference type="ARBA" id="ARBA00022898"/>
    </source>
</evidence>
<accession>A0AAC8YK48</accession>
<dbReference type="InterPro" id="IPR000192">
    <property type="entry name" value="Aminotrans_V_dom"/>
</dbReference>
<proteinExistence type="predicted"/>
<dbReference type="Proteomes" id="UP000075755">
    <property type="component" value="Chromosome"/>
</dbReference>
<dbReference type="EMBL" id="JACICB010000012">
    <property type="protein sequence ID" value="MBB3707090.1"/>
    <property type="molecule type" value="Genomic_DNA"/>
</dbReference>
<dbReference type="InterPro" id="IPR015422">
    <property type="entry name" value="PyrdxlP-dep_Trfase_small"/>
</dbReference>
<dbReference type="GO" id="GO:0043420">
    <property type="term" value="P:anthranilate metabolic process"/>
    <property type="evidence" value="ECO:0007669"/>
    <property type="project" value="TreeGrafter"/>
</dbReference>
<reference evidence="5 7" key="1">
    <citation type="submission" date="2016-03" db="EMBL/GenBank/DDBJ databases">
        <title>Complete genome of Aminobacter aminovorans KCTC 2477.</title>
        <authorList>
            <person name="Kim K.M."/>
        </authorList>
    </citation>
    <scope>NUCLEOTIDE SEQUENCE [LARGE SCALE GENOMIC DNA]</scope>
    <source>
        <strain evidence="5 7">KCTC 2477</strain>
    </source>
</reference>
<dbReference type="GO" id="GO:0005737">
    <property type="term" value="C:cytoplasm"/>
    <property type="evidence" value="ECO:0007669"/>
    <property type="project" value="InterPro"/>
</dbReference>
<evidence type="ECO:0000259" key="4">
    <source>
        <dbReference type="Pfam" id="PF00266"/>
    </source>
</evidence>
<dbReference type="AlphaFoldDB" id="A0AAC8YK48"/>
<keyword evidence="2" id="KW-0378">Hydrolase</keyword>
<dbReference type="GO" id="GO:0030170">
    <property type="term" value="F:pyridoxal phosphate binding"/>
    <property type="evidence" value="ECO:0007669"/>
    <property type="project" value="InterPro"/>
</dbReference>
<dbReference type="GO" id="GO:0030429">
    <property type="term" value="F:kynureninase activity"/>
    <property type="evidence" value="ECO:0007669"/>
    <property type="project" value="InterPro"/>
</dbReference>
<keyword evidence="5" id="KW-0032">Aminotransferase</keyword>
<dbReference type="GO" id="GO:0008483">
    <property type="term" value="F:transaminase activity"/>
    <property type="evidence" value="ECO:0007669"/>
    <property type="project" value="UniProtKB-KW"/>
</dbReference>
<dbReference type="RefSeq" id="WP_067955895.1">
    <property type="nucleotide sequence ID" value="NZ_CP015005.1"/>
</dbReference>
<dbReference type="PANTHER" id="PTHR14084:SF0">
    <property type="entry name" value="KYNURENINASE"/>
    <property type="match status" value="1"/>
</dbReference>
<dbReference type="InterPro" id="IPR015424">
    <property type="entry name" value="PyrdxlP-dep_Trfase"/>
</dbReference>
<name>A0AAC8YK48_AMIAI</name>
<dbReference type="Pfam" id="PF00266">
    <property type="entry name" value="Aminotran_5"/>
    <property type="match status" value="1"/>
</dbReference>
<sequence length="376" mass="40411">MTTPDGSAYFLYHSIGMYPGKAEAMTAGLSEFAASWGAFDDGQWMRALGKRQRFIDLWSDLIGAPKGTLTSAENVTTALYSLIGALSAHHLAGRRVLVTADCFPSLHFLLAGLAPRFGFTLDTVPMRDGESWVQDDDVIASWGADVGLALLTQVTSTSSHRCDLDRLVAHGREMGSLVGVDITQGVGLIPFNVDAPAVDFTLSTSLKWLCGTPGAGIIHVAEPLLRECRPELRGWFSQDNIFSWDLDAFAYAPDARRFDHGTPSALACIGSVPALEWHAAQDKTALLAHNRKLGAAIIAKADEMGLTLASPRDETRRGGSIMLRLPEQTDTATIVNGLRENGVFTDCRGRILRLSPGTVTTEAGIARLFAGLDALL</sequence>
<reference evidence="6 8" key="2">
    <citation type="submission" date="2020-08" db="EMBL/GenBank/DDBJ databases">
        <title>Genomic Encyclopedia of Type Strains, Phase IV (KMG-IV): sequencing the most valuable type-strain genomes for metagenomic binning, comparative biology and taxonomic classification.</title>
        <authorList>
            <person name="Goeker M."/>
        </authorList>
    </citation>
    <scope>NUCLEOTIDE SEQUENCE [LARGE SCALE GENOMIC DNA]</scope>
    <source>
        <strain evidence="6 8">DSM 10368</strain>
    </source>
</reference>
<evidence type="ECO:0000313" key="5">
    <source>
        <dbReference type="EMBL" id="AMS39802.1"/>
    </source>
</evidence>
<evidence type="ECO:0000313" key="6">
    <source>
        <dbReference type="EMBL" id="MBB3707090.1"/>
    </source>
</evidence>
<dbReference type="KEGG" id="aak:AA2016_0864"/>
<dbReference type="GO" id="GO:0009435">
    <property type="term" value="P:NAD+ biosynthetic process"/>
    <property type="evidence" value="ECO:0007669"/>
    <property type="project" value="InterPro"/>
</dbReference>
<dbReference type="Gene3D" id="3.90.1150.10">
    <property type="entry name" value="Aspartate Aminotransferase, domain 1"/>
    <property type="match status" value="1"/>
</dbReference>
<evidence type="ECO:0000256" key="2">
    <source>
        <dbReference type="ARBA" id="ARBA00022801"/>
    </source>
</evidence>
<evidence type="ECO:0000313" key="7">
    <source>
        <dbReference type="Proteomes" id="UP000075755"/>
    </source>
</evidence>
<keyword evidence="8" id="KW-1185">Reference proteome</keyword>
<evidence type="ECO:0000313" key="8">
    <source>
        <dbReference type="Proteomes" id="UP000577697"/>
    </source>
</evidence>
<dbReference type="Proteomes" id="UP000577697">
    <property type="component" value="Unassembled WGS sequence"/>
</dbReference>
<dbReference type="PANTHER" id="PTHR14084">
    <property type="entry name" value="KYNURENINASE"/>
    <property type="match status" value="1"/>
</dbReference>
<protein>
    <submittedName>
        <fullName evidence="5">Class V aminotransferase</fullName>
    </submittedName>
    <submittedName>
        <fullName evidence="6">Selenocysteine lyase/cysteine desulfurase</fullName>
    </submittedName>
</protein>
<keyword evidence="5" id="KW-0808">Transferase</keyword>
<dbReference type="SUPFAM" id="SSF53383">
    <property type="entry name" value="PLP-dependent transferases"/>
    <property type="match status" value="1"/>
</dbReference>
<keyword evidence="3" id="KW-0663">Pyridoxal phosphate</keyword>
<dbReference type="InterPro" id="IPR010111">
    <property type="entry name" value="Kynureninase"/>
</dbReference>
<organism evidence="5 7">
    <name type="scientific">Aminobacter aminovorans</name>
    <name type="common">Chelatobacter heintzii</name>
    <dbReference type="NCBI Taxonomy" id="83263"/>
    <lineage>
        <taxon>Bacteria</taxon>
        <taxon>Pseudomonadati</taxon>
        <taxon>Pseudomonadota</taxon>
        <taxon>Alphaproteobacteria</taxon>
        <taxon>Hyphomicrobiales</taxon>
        <taxon>Phyllobacteriaceae</taxon>
        <taxon>Aminobacter</taxon>
    </lineage>
</organism>
<feature type="domain" description="Aminotransferase class V" evidence="4">
    <location>
        <begin position="72"/>
        <end position="343"/>
    </location>
</feature>
<keyword evidence="1" id="KW-0662">Pyridine nucleotide biosynthesis</keyword>
<gene>
    <name evidence="5" type="ORF">AA2016_0864</name>
    <name evidence="6" type="ORF">FHS67_003418</name>
</gene>